<dbReference type="STRING" id="6186.A0A183K4I8"/>
<dbReference type="GO" id="GO:0098793">
    <property type="term" value="C:presynapse"/>
    <property type="evidence" value="ECO:0007669"/>
    <property type="project" value="GOC"/>
</dbReference>
<evidence type="ECO:0000313" key="2">
    <source>
        <dbReference type="EMBL" id="VDP37621.1"/>
    </source>
</evidence>
<name>A0A183K4I8_9TREM</name>
<dbReference type="WBParaSite" id="SCUD_0000990801-mRNA-1">
    <property type="protein sequence ID" value="SCUD_0000990801-mRNA-1"/>
    <property type="gene ID" value="SCUD_0000990801"/>
</dbReference>
<gene>
    <name evidence="2" type="ORF">SCUD_LOCUS9908</name>
</gene>
<dbReference type="PANTHER" id="PTHR12166">
    <property type="entry name" value="CALCIUM-DEPENDENT SECRETION ACTIVATOR"/>
    <property type="match status" value="1"/>
</dbReference>
<evidence type="ECO:0000259" key="1">
    <source>
        <dbReference type="Pfam" id="PF06292"/>
    </source>
</evidence>
<accession>A0A183K4I8</accession>
<dbReference type="InterPro" id="IPR033227">
    <property type="entry name" value="CAPS"/>
</dbReference>
<feature type="domain" description="MUN" evidence="1">
    <location>
        <begin position="38"/>
        <end position="515"/>
    </location>
</feature>
<evidence type="ECO:0000313" key="4">
    <source>
        <dbReference type="WBParaSite" id="SCUD_0000990801-mRNA-1"/>
    </source>
</evidence>
<dbReference type="GO" id="GO:1990504">
    <property type="term" value="P:dense core granule exocytosis"/>
    <property type="evidence" value="ECO:0007669"/>
    <property type="project" value="InterPro"/>
</dbReference>
<sequence>MVAGYWSPCAPLVWDPVKAPDIRFSSSHFRKQHPRHEKTSFSWFNDLFVEHTENFWYLFQMDLFELLDRLPEDCWEVFDLFQLLNNYLLNDSNLSNGRFHYELANRFTPLVDRYIGLMADSIEQALIEGCTSELRINNISQHKAESLLSVHNSLASFTKMEDIGKPNETSSINIPAFHHTDIEWNSSNCSTKNIQNKEKSATPQTTTSTGSELYRYSSGNFNMIGSQTCQTVIELLWRLYKLKKFIHELNWPQSVLAEALDERVCILCAQMLREVVKRTLIELESLVRKCAKTVDLILPLECFTMLNTISELRAHLFSLCHPTDPVNMVINNTSNNITRSHRQPVRNATQLHMETQEFFESVQKNMMVIIIDHCMIILNGVLKKLTRFDENKLFSSILVLTVSKEFIYEIYCYSVYLSYDLYAKQHQLRVVYKMTRLLKPNDEEGQAYGTFLHINLQNLSENLVDEVSMLSMLEIWYTRQMKAIYDWLIQRKSILLHPHQIKCLSIIVKKIFSAFELQGLPKNVLNTIVYQTVIQRIQVEETTQCVKKEARSSGSLTSSTNRNKLLSNLGESITSFTGSPIFHRS</sequence>
<reference evidence="2 3" key="2">
    <citation type="submission" date="2018-11" db="EMBL/GenBank/DDBJ databases">
        <authorList>
            <consortium name="Pathogen Informatics"/>
        </authorList>
    </citation>
    <scope>NUCLEOTIDE SEQUENCE [LARGE SCALE GENOMIC DNA]</scope>
    <source>
        <strain evidence="2">Dakar</strain>
        <strain evidence="3">Dakar, Senegal</strain>
    </source>
</reference>
<dbReference type="EMBL" id="UZAK01033480">
    <property type="protein sequence ID" value="VDP37621.1"/>
    <property type="molecule type" value="Genomic_DNA"/>
</dbReference>
<dbReference type="Pfam" id="PF06292">
    <property type="entry name" value="MUN"/>
    <property type="match status" value="1"/>
</dbReference>
<organism evidence="4">
    <name type="scientific">Schistosoma curassoni</name>
    <dbReference type="NCBI Taxonomy" id="6186"/>
    <lineage>
        <taxon>Eukaryota</taxon>
        <taxon>Metazoa</taxon>
        <taxon>Spiralia</taxon>
        <taxon>Lophotrochozoa</taxon>
        <taxon>Platyhelminthes</taxon>
        <taxon>Trematoda</taxon>
        <taxon>Digenea</taxon>
        <taxon>Strigeidida</taxon>
        <taxon>Schistosomatoidea</taxon>
        <taxon>Schistosomatidae</taxon>
        <taxon>Schistosoma</taxon>
    </lineage>
</organism>
<protein>
    <submittedName>
        <fullName evidence="4">DUF1041 domain-containing protein</fullName>
    </submittedName>
</protein>
<keyword evidence="3" id="KW-1185">Reference proteome</keyword>
<evidence type="ECO:0000313" key="3">
    <source>
        <dbReference type="Proteomes" id="UP000279833"/>
    </source>
</evidence>
<proteinExistence type="predicted"/>
<dbReference type="InterPro" id="IPR010439">
    <property type="entry name" value="MUN_dom"/>
</dbReference>
<dbReference type="AlphaFoldDB" id="A0A183K4I8"/>
<dbReference type="PANTHER" id="PTHR12166:SF8">
    <property type="entry name" value="CALCIUM-DEPENDENT SECRETION ACTIVATOR"/>
    <property type="match status" value="1"/>
</dbReference>
<dbReference type="Proteomes" id="UP000279833">
    <property type="component" value="Unassembled WGS sequence"/>
</dbReference>
<dbReference type="GO" id="GO:0016079">
    <property type="term" value="P:synaptic vesicle exocytosis"/>
    <property type="evidence" value="ECO:0007669"/>
    <property type="project" value="InterPro"/>
</dbReference>
<reference evidence="4" key="1">
    <citation type="submission" date="2016-06" db="UniProtKB">
        <authorList>
            <consortium name="WormBaseParasite"/>
        </authorList>
    </citation>
    <scope>IDENTIFICATION</scope>
</reference>